<dbReference type="OrthoDB" id="6781410at2759"/>
<evidence type="ECO:0000256" key="1">
    <source>
        <dbReference type="SAM" id="MobiDB-lite"/>
    </source>
</evidence>
<gene>
    <name evidence="2" type="ORF">CEUTPL_LOCUS13919</name>
</gene>
<reference evidence="2" key="1">
    <citation type="submission" date="2022-01" db="EMBL/GenBank/DDBJ databases">
        <authorList>
            <person name="King R."/>
        </authorList>
    </citation>
    <scope>NUCLEOTIDE SEQUENCE</scope>
</reference>
<feature type="compositionally biased region" description="Polar residues" evidence="1">
    <location>
        <begin position="53"/>
        <end position="62"/>
    </location>
</feature>
<evidence type="ECO:0000313" key="2">
    <source>
        <dbReference type="EMBL" id="CAG9773529.1"/>
    </source>
</evidence>
<dbReference type="Proteomes" id="UP001152799">
    <property type="component" value="Chromosome 9"/>
</dbReference>
<accession>A0A9N9MYQ4</accession>
<sequence length="143" mass="16104">MWEKPRVDGKRVLKCNAVPTIFASSSTQPRSQRKPVSQKKSHFLHDAVLASSAGPSTSSLHLPQQEPKSLPEVSDKSSTSKVDSGVHPPASQKTSNSKCTSCNKNLPEILKKYRLLYLRERRKVAQYKKLLQIQHEKQTIKNE</sequence>
<feature type="region of interest" description="Disordered" evidence="1">
    <location>
        <begin position="23"/>
        <end position="103"/>
    </location>
</feature>
<protein>
    <submittedName>
        <fullName evidence="2">Uncharacterized protein</fullName>
    </submittedName>
</protein>
<proteinExistence type="predicted"/>
<evidence type="ECO:0000313" key="3">
    <source>
        <dbReference type="Proteomes" id="UP001152799"/>
    </source>
</evidence>
<name>A0A9N9MYQ4_9CUCU</name>
<dbReference type="EMBL" id="OU892285">
    <property type="protein sequence ID" value="CAG9773529.1"/>
    <property type="molecule type" value="Genomic_DNA"/>
</dbReference>
<feature type="compositionally biased region" description="Basic residues" evidence="1">
    <location>
        <begin position="31"/>
        <end position="42"/>
    </location>
</feature>
<feature type="compositionally biased region" description="Polar residues" evidence="1">
    <location>
        <begin position="91"/>
        <end position="103"/>
    </location>
</feature>
<dbReference type="AlphaFoldDB" id="A0A9N9MYQ4"/>
<keyword evidence="3" id="KW-1185">Reference proteome</keyword>
<organism evidence="2 3">
    <name type="scientific">Ceutorhynchus assimilis</name>
    <name type="common">cabbage seed weevil</name>
    <dbReference type="NCBI Taxonomy" id="467358"/>
    <lineage>
        <taxon>Eukaryota</taxon>
        <taxon>Metazoa</taxon>
        <taxon>Ecdysozoa</taxon>
        <taxon>Arthropoda</taxon>
        <taxon>Hexapoda</taxon>
        <taxon>Insecta</taxon>
        <taxon>Pterygota</taxon>
        <taxon>Neoptera</taxon>
        <taxon>Endopterygota</taxon>
        <taxon>Coleoptera</taxon>
        <taxon>Polyphaga</taxon>
        <taxon>Cucujiformia</taxon>
        <taxon>Curculionidae</taxon>
        <taxon>Ceutorhynchinae</taxon>
        <taxon>Ceutorhynchus</taxon>
    </lineage>
</organism>